<evidence type="ECO:0000313" key="5">
    <source>
        <dbReference type="Proteomes" id="UP001055153"/>
    </source>
</evidence>
<protein>
    <recommendedName>
        <fullName evidence="2">UPF0301 protein GMJLKIPL_1915</fullName>
    </recommendedName>
</protein>
<evidence type="ECO:0000313" key="4">
    <source>
        <dbReference type="EMBL" id="GJD99997.1"/>
    </source>
</evidence>
<dbReference type="Proteomes" id="UP001055153">
    <property type="component" value="Unassembled WGS sequence"/>
</dbReference>
<proteinExistence type="inferred from homology"/>
<gene>
    <name evidence="4" type="ORF">GMJLKIPL_1915</name>
</gene>
<dbReference type="EMBL" id="BPQQ01000022">
    <property type="protein sequence ID" value="GJD99997.1"/>
    <property type="molecule type" value="Genomic_DNA"/>
</dbReference>
<evidence type="ECO:0000256" key="2">
    <source>
        <dbReference type="HAMAP-Rule" id="MF_00758"/>
    </source>
</evidence>
<dbReference type="PANTHER" id="PTHR30327">
    <property type="entry name" value="UNCHARACTERIZED PROTEIN YQGE"/>
    <property type="match status" value="1"/>
</dbReference>
<comment type="similarity">
    <text evidence="1 2">Belongs to the UPF0301 (AlgH) family.</text>
</comment>
<evidence type="ECO:0000256" key="3">
    <source>
        <dbReference type="SAM" id="MobiDB-lite"/>
    </source>
</evidence>
<evidence type="ECO:0000256" key="1">
    <source>
        <dbReference type="ARBA" id="ARBA00009600"/>
    </source>
</evidence>
<dbReference type="InterPro" id="IPR003774">
    <property type="entry name" value="AlgH-like"/>
</dbReference>
<comment type="caution">
    <text evidence="4">The sequence shown here is derived from an EMBL/GenBank/DDBJ whole genome shotgun (WGS) entry which is preliminary data.</text>
</comment>
<dbReference type="Gene3D" id="3.40.1740.10">
    <property type="entry name" value="VC0467-like"/>
    <property type="match status" value="1"/>
</dbReference>
<dbReference type="NCBIfam" id="NF001268">
    <property type="entry name" value="PRK00228.1-4"/>
    <property type="match status" value="1"/>
</dbReference>
<accession>A0ABQ4SC89</accession>
<feature type="region of interest" description="Disordered" evidence="3">
    <location>
        <begin position="1"/>
        <end position="24"/>
    </location>
</feature>
<dbReference type="PANTHER" id="PTHR30327:SF1">
    <property type="entry name" value="UPF0301 PROTEIN YQGE"/>
    <property type="match status" value="1"/>
</dbReference>
<organism evidence="4 5">
    <name type="scientific">Methylobacterium isbiliense</name>
    <dbReference type="NCBI Taxonomy" id="315478"/>
    <lineage>
        <taxon>Bacteria</taxon>
        <taxon>Pseudomonadati</taxon>
        <taxon>Pseudomonadota</taxon>
        <taxon>Alphaproteobacteria</taxon>
        <taxon>Hyphomicrobiales</taxon>
        <taxon>Methylobacteriaceae</taxon>
        <taxon>Methylobacterium</taxon>
    </lineage>
</organism>
<keyword evidence="5" id="KW-1185">Reference proteome</keyword>
<name>A0ABQ4SC89_9HYPH</name>
<reference evidence="4" key="2">
    <citation type="submission" date="2021-08" db="EMBL/GenBank/DDBJ databases">
        <authorList>
            <person name="Tani A."/>
            <person name="Ola A."/>
            <person name="Ogura Y."/>
            <person name="Katsura K."/>
            <person name="Hayashi T."/>
        </authorList>
    </citation>
    <scope>NUCLEOTIDE SEQUENCE</scope>
    <source>
        <strain evidence="4">DSM 17168</strain>
    </source>
</reference>
<sequence length="219" mass="22970">MRAGGSMIPMRSRTDHDDATSPGGAPAATYLDGQLLVAMPGMADERFARSVIYLCAHSAEGAMGIIVNKAAADLNMPDLLVQLDIIGQADAIRLPNRVGHMPVLMGGPVESSRGFVLHSPDFHIDQSTLLIDEGICLTATVEILRAIAAGTGPSSAVLALGYAGWQAGQLESEIQANGWLHCPADPELIFNAALDTKYDRALRAIGIEPAMLSMSAGHA</sequence>
<reference evidence="4" key="1">
    <citation type="journal article" date="2021" name="Front. Microbiol.">
        <title>Comprehensive Comparative Genomics and Phenotyping of Methylobacterium Species.</title>
        <authorList>
            <person name="Alessa O."/>
            <person name="Ogura Y."/>
            <person name="Fujitani Y."/>
            <person name="Takami H."/>
            <person name="Hayashi T."/>
            <person name="Sahin N."/>
            <person name="Tani A."/>
        </authorList>
    </citation>
    <scope>NUCLEOTIDE SEQUENCE</scope>
    <source>
        <strain evidence="4">DSM 17168</strain>
    </source>
</reference>
<dbReference type="HAMAP" id="MF_00758">
    <property type="entry name" value="UPF0301"/>
    <property type="match status" value="1"/>
</dbReference>
<dbReference type="Pfam" id="PF02622">
    <property type="entry name" value="DUF179"/>
    <property type="match status" value="1"/>
</dbReference>
<dbReference type="SUPFAM" id="SSF143456">
    <property type="entry name" value="VC0467-like"/>
    <property type="match status" value="1"/>
</dbReference>